<dbReference type="GO" id="GO:0005634">
    <property type="term" value="C:nucleus"/>
    <property type="evidence" value="ECO:0007669"/>
    <property type="project" value="TreeGrafter"/>
</dbReference>
<gene>
    <name evidence="4" type="ORF">G7Y89_g5016</name>
</gene>
<dbReference type="InterPro" id="IPR037393">
    <property type="entry name" value="Bud22/SRFB1"/>
</dbReference>
<sequence length="449" mass="49050">MPKRKRPDYGNPTARLKQDVLEKIQHSQKLLHRALKTAKGFERQKLGKRLKAAQAKGSDGAAEVGRINKEIEALKGLDLGNMAESYLATKIMKVKRMSESEVLPEEVKMMGEKKVNMSEELGNVMSGMYNLKVVKDLVGEILRGLYLVMGIPLPLENGKDKKAKSSVAGNTPKSIGREDREEIKQDDSINTPELEWDGFESDDERPRSKQEEQDSDLDSEDEDFSRYDALLGSSDSDSESNSESGSVSPPPRARNPQPQQELSLSPSPPPASKKPRTTTQKKPPHQPPKSTTFLPTLMGGYFSGSDSSASDIEDLPSNTPLIRKNRPGQMARRAIAEKKFGTGANHIKKGLPRVAEMGKAGKGKGGKDDGWDGKRGAKETGRERGRGRGSGGFGDRGFKGTGDNAIPTGKRGMGKKDDVGVLHPSWQAAKKVKEEKQTAKFAGKKVVFD</sequence>
<dbReference type="Pfam" id="PF09073">
    <property type="entry name" value="BUD22"/>
    <property type="match status" value="1"/>
</dbReference>
<evidence type="ECO:0000256" key="2">
    <source>
        <dbReference type="SAM" id="MobiDB-lite"/>
    </source>
</evidence>
<feature type="region of interest" description="Disordered" evidence="2">
    <location>
        <begin position="157"/>
        <end position="419"/>
    </location>
</feature>
<dbReference type="OrthoDB" id="3364872at2759"/>
<evidence type="ECO:0000256" key="1">
    <source>
        <dbReference type="ARBA" id="ARBA00023054"/>
    </source>
</evidence>
<name>A0A8H4W6V9_9HELO</name>
<feature type="compositionally biased region" description="Basic and acidic residues" evidence="2">
    <location>
        <begin position="365"/>
        <end position="386"/>
    </location>
</feature>
<dbReference type="GO" id="GO:0030686">
    <property type="term" value="C:90S preribosome"/>
    <property type="evidence" value="ECO:0007669"/>
    <property type="project" value="TreeGrafter"/>
</dbReference>
<evidence type="ECO:0000313" key="5">
    <source>
        <dbReference type="Proteomes" id="UP000566819"/>
    </source>
</evidence>
<dbReference type="InterPro" id="IPR015158">
    <property type="entry name" value="Bud22_dom"/>
</dbReference>
<protein>
    <recommendedName>
        <fullName evidence="3">Bud22 domain-containing protein</fullName>
    </recommendedName>
</protein>
<feature type="domain" description="Bud22" evidence="3">
    <location>
        <begin position="24"/>
        <end position="449"/>
    </location>
</feature>
<keyword evidence="1" id="KW-0175">Coiled coil</keyword>
<dbReference type="PANTHER" id="PTHR23325">
    <property type="entry name" value="SERUM RESPONSE FACTOR-BINDING"/>
    <property type="match status" value="1"/>
</dbReference>
<evidence type="ECO:0000259" key="3">
    <source>
        <dbReference type="Pfam" id="PF09073"/>
    </source>
</evidence>
<comment type="caution">
    <text evidence="4">The sequence shown here is derived from an EMBL/GenBank/DDBJ whole genome shotgun (WGS) entry which is preliminary data.</text>
</comment>
<dbReference type="AlphaFoldDB" id="A0A8H4W6V9"/>
<keyword evidence="5" id="KW-1185">Reference proteome</keyword>
<reference evidence="4 5" key="1">
    <citation type="submission" date="2020-03" db="EMBL/GenBank/DDBJ databases">
        <title>Draft Genome Sequence of Cudoniella acicularis.</title>
        <authorList>
            <person name="Buettner E."/>
            <person name="Kellner H."/>
        </authorList>
    </citation>
    <scope>NUCLEOTIDE SEQUENCE [LARGE SCALE GENOMIC DNA]</scope>
    <source>
        <strain evidence="4 5">DSM 108380</strain>
    </source>
</reference>
<evidence type="ECO:0000313" key="4">
    <source>
        <dbReference type="EMBL" id="KAF4633104.1"/>
    </source>
</evidence>
<dbReference type="GO" id="GO:0030490">
    <property type="term" value="P:maturation of SSU-rRNA"/>
    <property type="evidence" value="ECO:0007669"/>
    <property type="project" value="TreeGrafter"/>
</dbReference>
<feature type="compositionally biased region" description="Acidic residues" evidence="2">
    <location>
        <begin position="194"/>
        <end position="203"/>
    </location>
</feature>
<dbReference type="EMBL" id="JAAMPI010000288">
    <property type="protein sequence ID" value="KAF4633104.1"/>
    <property type="molecule type" value="Genomic_DNA"/>
</dbReference>
<organism evidence="4 5">
    <name type="scientific">Cudoniella acicularis</name>
    <dbReference type="NCBI Taxonomy" id="354080"/>
    <lineage>
        <taxon>Eukaryota</taxon>
        <taxon>Fungi</taxon>
        <taxon>Dikarya</taxon>
        <taxon>Ascomycota</taxon>
        <taxon>Pezizomycotina</taxon>
        <taxon>Leotiomycetes</taxon>
        <taxon>Helotiales</taxon>
        <taxon>Tricladiaceae</taxon>
        <taxon>Cudoniella</taxon>
    </lineage>
</organism>
<feature type="compositionally biased region" description="Polar residues" evidence="2">
    <location>
        <begin position="304"/>
        <end position="320"/>
    </location>
</feature>
<feature type="compositionally biased region" description="Acidic residues" evidence="2">
    <location>
        <begin position="213"/>
        <end position="223"/>
    </location>
</feature>
<dbReference type="PANTHER" id="PTHR23325:SF1">
    <property type="entry name" value="SERUM RESPONSE FACTOR-BINDING PROTEIN 1"/>
    <property type="match status" value="1"/>
</dbReference>
<feature type="compositionally biased region" description="Low complexity" evidence="2">
    <location>
        <begin position="254"/>
        <end position="265"/>
    </location>
</feature>
<accession>A0A8H4W6V9</accession>
<feature type="compositionally biased region" description="Basic and acidic residues" evidence="2">
    <location>
        <begin position="175"/>
        <end position="187"/>
    </location>
</feature>
<feature type="compositionally biased region" description="Low complexity" evidence="2">
    <location>
        <begin position="232"/>
        <end position="247"/>
    </location>
</feature>
<proteinExistence type="predicted"/>
<dbReference type="Proteomes" id="UP000566819">
    <property type="component" value="Unassembled WGS sequence"/>
</dbReference>